<dbReference type="EMBL" id="WXXP01000437">
    <property type="protein sequence ID" value="NEK55341.1"/>
    <property type="molecule type" value="Genomic_DNA"/>
</dbReference>
<feature type="non-terminal residue" evidence="1">
    <location>
        <position position="116"/>
    </location>
</feature>
<gene>
    <name evidence="1" type="ORF">GUK36_39595</name>
</gene>
<evidence type="ECO:0000313" key="2">
    <source>
        <dbReference type="Proteomes" id="UP000471409"/>
    </source>
</evidence>
<dbReference type="Proteomes" id="UP000471409">
    <property type="component" value="Unassembled WGS sequence"/>
</dbReference>
<sequence>MDLLDEQRVARNERPGLRDFAGAGRFGIVTAELLAATLTPMAAGLSISEAFAGQARSVQTLYVGADGLLKRHDYDVEIARNTAGAHYFGGYTEVQGIKFPTERRIYPRQPDGQRMP</sequence>
<protein>
    <submittedName>
        <fullName evidence="1">Uncharacterized protein</fullName>
    </submittedName>
</protein>
<evidence type="ECO:0000313" key="1">
    <source>
        <dbReference type="EMBL" id="NEK55341.1"/>
    </source>
</evidence>
<accession>A0A6P0DUI3</accession>
<organism evidence="1 2">
    <name type="scientific">Rhizobium leguminosarum</name>
    <dbReference type="NCBI Taxonomy" id="384"/>
    <lineage>
        <taxon>Bacteria</taxon>
        <taxon>Pseudomonadati</taxon>
        <taxon>Pseudomonadota</taxon>
        <taxon>Alphaproteobacteria</taxon>
        <taxon>Hyphomicrobiales</taxon>
        <taxon>Rhizobiaceae</taxon>
        <taxon>Rhizobium/Agrobacterium group</taxon>
        <taxon>Rhizobium</taxon>
    </lineage>
</organism>
<name>A0A6P0DUI3_RHILE</name>
<comment type="caution">
    <text evidence="1">The sequence shown here is derived from an EMBL/GenBank/DDBJ whole genome shotgun (WGS) entry which is preliminary data.</text>
</comment>
<proteinExistence type="predicted"/>
<dbReference type="AlphaFoldDB" id="A0A6P0DUI3"/>
<reference evidence="1 2" key="1">
    <citation type="submission" date="2020-01" db="EMBL/GenBank/DDBJ databases">
        <title>Rhizobium genotypes associated with high levels of biological nitrogen fixation by grain legumes in a temperate-maritime cropping system.</title>
        <authorList>
            <person name="Maluk M."/>
            <person name="Francesc Ferrando Molina F."/>
            <person name="Lopez Del Egido L."/>
            <person name="Lafos M."/>
            <person name="Langarica-Fuentes A."/>
            <person name="Gebre Yohannes G."/>
            <person name="Young M.W."/>
            <person name="Martin P."/>
            <person name="Gantlett R."/>
            <person name="Kenicer G."/>
            <person name="Hawes C."/>
            <person name="Begg G.S."/>
            <person name="Quilliam R.S."/>
            <person name="Squire G.R."/>
            <person name="Poole P.S."/>
            <person name="Young P.W."/>
            <person name="Iannetta P.M."/>
            <person name="James E.K."/>
        </authorList>
    </citation>
    <scope>NUCLEOTIDE SEQUENCE [LARGE SCALE GENOMIC DNA]</scope>
    <source>
        <strain evidence="1 2">JHI944</strain>
    </source>
</reference>